<name>A0A8H3NK16_9EURO</name>
<proteinExistence type="predicted"/>
<protein>
    <submittedName>
        <fullName evidence="1">Uncharacterized protein</fullName>
    </submittedName>
</protein>
<dbReference type="AlphaFoldDB" id="A0A8H3NK16"/>
<comment type="caution">
    <text evidence="1">The sequence shown here is derived from an EMBL/GenBank/DDBJ whole genome shotgun (WGS) entry which is preliminary data.</text>
</comment>
<sequence>MSITCLSDDVLDAALKSAAETFIQCLQAMPELQGAKVAIVGGMAVRHHLKGCRRTFDVDVLLFRPDRPIDYQLVRKELVSRFSGLFKERAEPLFFKYKPTDELKNKREAKCSYLVQVDIIPAYLPPYLPAQAVALEDVDISHLPFVDPLDLLAYKVHCSSMRYCLRKQKPDAEDVVKLWQECYGQEYVPLSEGQRDAIASGVDLMAEYSKQCCWRKWRLRQWVNL</sequence>
<gene>
    <name evidence="1" type="ORF">IFM46972_03171</name>
</gene>
<reference evidence="1 2" key="1">
    <citation type="submission" date="2020-01" db="EMBL/GenBank/DDBJ databases">
        <title>Draft genome sequence of Aspergillus udagawae IFM 46972.</title>
        <authorList>
            <person name="Takahashi H."/>
            <person name="Yaguchi T."/>
        </authorList>
    </citation>
    <scope>NUCLEOTIDE SEQUENCE [LARGE SCALE GENOMIC DNA]</scope>
    <source>
        <strain evidence="1 2">IFM 46972</strain>
    </source>
</reference>
<dbReference type="Proteomes" id="UP000465221">
    <property type="component" value="Unassembled WGS sequence"/>
</dbReference>
<accession>A0A8H3NK16</accession>
<evidence type="ECO:0000313" key="2">
    <source>
        <dbReference type="Proteomes" id="UP000465221"/>
    </source>
</evidence>
<evidence type="ECO:0000313" key="1">
    <source>
        <dbReference type="EMBL" id="GFF31237.1"/>
    </source>
</evidence>
<dbReference type="EMBL" id="BLKC01000016">
    <property type="protein sequence ID" value="GFF31237.1"/>
    <property type="molecule type" value="Genomic_DNA"/>
</dbReference>
<organism evidence="1 2">
    <name type="scientific">Aspergillus udagawae</name>
    <dbReference type="NCBI Taxonomy" id="91492"/>
    <lineage>
        <taxon>Eukaryota</taxon>
        <taxon>Fungi</taxon>
        <taxon>Dikarya</taxon>
        <taxon>Ascomycota</taxon>
        <taxon>Pezizomycotina</taxon>
        <taxon>Eurotiomycetes</taxon>
        <taxon>Eurotiomycetidae</taxon>
        <taxon>Eurotiales</taxon>
        <taxon>Aspergillaceae</taxon>
        <taxon>Aspergillus</taxon>
        <taxon>Aspergillus subgen. Fumigati</taxon>
    </lineage>
</organism>